<evidence type="ECO:0000256" key="1">
    <source>
        <dbReference type="SAM" id="SignalP"/>
    </source>
</evidence>
<accession>A0ABU5ZWD3</accession>
<reference evidence="2 3" key="1">
    <citation type="journal article" date="2013" name="Int. J. Syst. Evol. Microbiol.">
        <title>Aquimarina gracilis sp. nov., isolated from the gut microflora of a mussel, Mytilus coruscus, and emended description of Aquimarina spongiae.</title>
        <authorList>
            <person name="Park S.C."/>
            <person name="Choe H.N."/>
            <person name="Baik K.S."/>
            <person name="Seong C.N."/>
        </authorList>
    </citation>
    <scope>NUCLEOTIDE SEQUENCE [LARGE SCALE GENOMIC DNA]</scope>
    <source>
        <strain evidence="2 3">PSC32</strain>
    </source>
</reference>
<sequence length="232" mass="27329">MKQLKFVMLSLLLCSWVSETNAQSKITSYSFKKGEVLDILVLTSKPETSSLFERYKKTAFPVAFKMSYQSLPGFKIDENVAGNHHPKGFILGKWGSIDKREKFLVDIDEEVPDFHEQRRDIFSFFGLTYYEIKEDVNFSVDRSKYNVVTAYWYNNNTMFSEFKNEWLNKVINSGGKTIIELKNGKSPYGYYYNPDYMVITQWDNKEKFENFKKKSLEMNHKGLQHVNQFVIK</sequence>
<name>A0ABU5ZWD3_9FLAO</name>
<protein>
    <submittedName>
        <fullName evidence="2">Uncharacterized protein</fullName>
    </submittedName>
</protein>
<dbReference type="RefSeq" id="WP_324180209.1">
    <property type="nucleotide sequence ID" value="NZ_BAABAW010000024.1"/>
</dbReference>
<feature type="chain" id="PRO_5046316002" evidence="1">
    <location>
        <begin position="23"/>
        <end position="232"/>
    </location>
</feature>
<keyword evidence="1" id="KW-0732">Signal</keyword>
<feature type="signal peptide" evidence="1">
    <location>
        <begin position="1"/>
        <end position="22"/>
    </location>
</feature>
<dbReference type="EMBL" id="JAYKLX010000005">
    <property type="protein sequence ID" value="MEB3346184.1"/>
    <property type="molecule type" value="Genomic_DNA"/>
</dbReference>
<evidence type="ECO:0000313" key="2">
    <source>
        <dbReference type="EMBL" id="MEB3346184.1"/>
    </source>
</evidence>
<proteinExistence type="predicted"/>
<gene>
    <name evidence="2" type="ORF">U6A24_11970</name>
</gene>
<evidence type="ECO:0000313" key="3">
    <source>
        <dbReference type="Proteomes" id="UP001327027"/>
    </source>
</evidence>
<dbReference type="Proteomes" id="UP001327027">
    <property type="component" value="Unassembled WGS sequence"/>
</dbReference>
<organism evidence="2 3">
    <name type="scientific">Aquimarina gracilis</name>
    <dbReference type="NCBI Taxonomy" id="874422"/>
    <lineage>
        <taxon>Bacteria</taxon>
        <taxon>Pseudomonadati</taxon>
        <taxon>Bacteroidota</taxon>
        <taxon>Flavobacteriia</taxon>
        <taxon>Flavobacteriales</taxon>
        <taxon>Flavobacteriaceae</taxon>
        <taxon>Aquimarina</taxon>
    </lineage>
</organism>
<keyword evidence="3" id="KW-1185">Reference proteome</keyword>
<comment type="caution">
    <text evidence="2">The sequence shown here is derived from an EMBL/GenBank/DDBJ whole genome shotgun (WGS) entry which is preliminary data.</text>
</comment>